<gene>
    <name evidence="7" type="ORF">Sangu_2928600</name>
</gene>
<keyword evidence="3 6" id="KW-0378">Hydrolase</keyword>
<dbReference type="GO" id="GO:0004575">
    <property type="term" value="F:sucrose alpha-glucosidase activity"/>
    <property type="evidence" value="ECO:0007669"/>
    <property type="project" value="TreeGrafter"/>
</dbReference>
<proteinExistence type="inferred from homology"/>
<dbReference type="GO" id="GO:0005987">
    <property type="term" value="P:sucrose catabolic process"/>
    <property type="evidence" value="ECO:0007669"/>
    <property type="project" value="TreeGrafter"/>
</dbReference>
<protein>
    <recommendedName>
        <fullName evidence="6">Alkaline/neutral invertase</fullName>
        <ecNumber evidence="6">3.2.1.26</ecNumber>
    </recommendedName>
</protein>
<dbReference type="GO" id="GO:0033926">
    <property type="term" value="F:endo-alpha-N-acetylgalactosaminidase activity"/>
    <property type="evidence" value="ECO:0007669"/>
    <property type="project" value="UniProtKB-UniRule"/>
</dbReference>
<dbReference type="EMBL" id="JACGWK010001785">
    <property type="protein sequence ID" value="KAL0282822.1"/>
    <property type="molecule type" value="Genomic_DNA"/>
</dbReference>
<dbReference type="InterPro" id="IPR012341">
    <property type="entry name" value="6hp_glycosidase-like_sf"/>
</dbReference>
<organism evidence="7">
    <name type="scientific">Sesamum angustifolium</name>
    <dbReference type="NCBI Taxonomy" id="2727405"/>
    <lineage>
        <taxon>Eukaryota</taxon>
        <taxon>Viridiplantae</taxon>
        <taxon>Streptophyta</taxon>
        <taxon>Embryophyta</taxon>
        <taxon>Tracheophyta</taxon>
        <taxon>Spermatophyta</taxon>
        <taxon>Magnoliopsida</taxon>
        <taxon>eudicotyledons</taxon>
        <taxon>Gunneridae</taxon>
        <taxon>Pentapetalae</taxon>
        <taxon>asterids</taxon>
        <taxon>lamiids</taxon>
        <taxon>Lamiales</taxon>
        <taxon>Pedaliaceae</taxon>
        <taxon>Sesamum</taxon>
    </lineage>
</organism>
<dbReference type="PANTHER" id="PTHR31916">
    <property type="match status" value="1"/>
</dbReference>
<comment type="catalytic activity">
    <reaction evidence="1 6">
        <text>Hydrolysis of terminal non-reducing beta-D-fructofuranoside residues in beta-D-fructofuranosides.</text>
        <dbReference type="EC" id="3.2.1.26"/>
    </reaction>
</comment>
<evidence type="ECO:0000256" key="1">
    <source>
        <dbReference type="ARBA" id="ARBA00000094"/>
    </source>
</evidence>
<dbReference type="InterPro" id="IPR008928">
    <property type="entry name" value="6-hairpin_glycosidase_sf"/>
</dbReference>
<accession>A0AAW2IKJ2</accession>
<dbReference type="AlphaFoldDB" id="A0AAW2IKJ2"/>
<evidence type="ECO:0000313" key="7">
    <source>
        <dbReference type="EMBL" id="KAL0282822.1"/>
    </source>
</evidence>
<evidence type="ECO:0000256" key="6">
    <source>
        <dbReference type="RuleBase" id="RU367047"/>
    </source>
</evidence>
<name>A0AAW2IKJ2_9LAMI</name>
<dbReference type="PANTHER" id="PTHR31916:SF15">
    <property type="entry name" value="ALKALINE_NEUTRAL INVERTASE D-RELATED"/>
    <property type="match status" value="1"/>
</dbReference>
<dbReference type="FunFam" id="1.50.10.10:FF:000001">
    <property type="entry name" value="probable alkaline/neutral invertase B"/>
    <property type="match status" value="1"/>
</dbReference>
<reference evidence="7" key="2">
    <citation type="journal article" date="2024" name="Plant">
        <title>Genomic evolution and insights into agronomic trait innovations of Sesamum species.</title>
        <authorList>
            <person name="Miao H."/>
            <person name="Wang L."/>
            <person name="Qu L."/>
            <person name="Liu H."/>
            <person name="Sun Y."/>
            <person name="Le M."/>
            <person name="Wang Q."/>
            <person name="Wei S."/>
            <person name="Zheng Y."/>
            <person name="Lin W."/>
            <person name="Duan Y."/>
            <person name="Cao H."/>
            <person name="Xiong S."/>
            <person name="Wang X."/>
            <person name="Wei L."/>
            <person name="Li C."/>
            <person name="Ma Q."/>
            <person name="Ju M."/>
            <person name="Zhao R."/>
            <person name="Li G."/>
            <person name="Mu C."/>
            <person name="Tian Q."/>
            <person name="Mei H."/>
            <person name="Zhang T."/>
            <person name="Gao T."/>
            <person name="Zhang H."/>
        </authorList>
    </citation>
    <scope>NUCLEOTIDE SEQUENCE</scope>
    <source>
        <strain evidence="7">G01</strain>
    </source>
</reference>
<comment type="similarity">
    <text evidence="2 6">Belongs to the glycosyl hydrolase 100 family.</text>
</comment>
<comment type="function">
    <text evidence="6">Invertase that cleaves sucrose into glucose and fructose.</text>
</comment>
<comment type="caution">
    <text evidence="7">The sequence shown here is derived from an EMBL/GenBank/DDBJ whole genome shotgun (WGS) entry which is preliminary data.</text>
</comment>
<dbReference type="Pfam" id="PF12899">
    <property type="entry name" value="Glyco_hydro_100"/>
    <property type="match status" value="1"/>
</dbReference>
<dbReference type="Gene3D" id="1.50.10.10">
    <property type="match status" value="1"/>
</dbReference>
<dbReference type="SUPFAM" id="SSF48208">
    <property type="entry name" value="Six-hairpin glycosidases"/>
    <property type="match status" value="1"/>
</dbReference>
<reference evidence="7" key="1">
    <citation type="submission" date="2020-06" db="EMBL/GenBank/DDBJ databases">
        <authorList>
            <person name="Li T."/>
            <person name="Hu X."/>
            <person name="Zhang T."/>
            <person name="Song X."/>
            <person name="Zhang H."/>
            <person name="Dai N."/>
            <person name="Sheng W."/>
            <person name="Hou X."/>
            <person name="Wei L."/>
        </authorList>
    </citation>
    <scope>NUCLEOTIDE SEQUENCE</scope>
    <source>
        <strain evidence="7">G01</strain>
        <tissue evidence="7">Leaf</tissue>
    </source>
</reference>
<keyword evidence="5 6" id="KW-0326">Glycosidase</keyword>
<keyword evidence="4 6" id="KW-0119">Carbohydrate metabolism</keyword>
<evidence type="ECO:0000256" key="3">
    <source>
        <dbReference type="ARBA" id="ARBA00022801"/>
    </source>
</evidence>
<dbReference type="EC" id="3.2.1.26" evidence="6"/>
<sequence length="488" mass="55484">MDGVKVIADGMRREIDAGKEIGLKIGLESYETAYSPGRSTLDTPPSAGSFFEPHPIVGDAWEALRRSLVYFRTQPVGTIAAYDHASEEVLNYDQVFVRDFVPSALAFLMNASFKVLHSPVRKTETIIADFGESAIGRVAPVDSGFWWIILLRAYTKSTGDQSLAETPECQKGMRLILALCLSEGFDTFPTLLCADGCSMIDRRMGIYGYPIEIQALFFMALRSALLMLKPDQEGKEFIERIVKRLQALSYHMRSYFWLDFQRLNDIYRFKTEEYSHTAVNKFNVIPDSIPDWVFDFVPMRGGYFIGNVSPARMDFRWFALGNCIAILSSLATPEQASAVMDLIEARWEELVGEMPLKICYPAIESHEWQIVTGCDPKNTRWSYHNGGSWPVLLWMLTAACIKTGRIQIARRAIDLAESRLLKDSWPEYYDGKLGRYIGKQARKYQTWSIAGYLVAKMMLEDPSNLGMISLEEDKQMKHVIRRSSSWTC</sequence>
<evidence type="ECO:0000256" key="2">
    <source>
        <dbReference type="ARBA" id="ARBA00007671"/>
    </source>
</evidence>
<evidence type="ECO:0000256" key="4">
    <source>
        <dbReference type="ARBA" id="ARBA00023277"/>
    </source>
</evidence>
<dbReference type="InterPro" id="IPR024746">
    <property type="entry name" value="Glyco_hydro_100"/>
</dbReference>
<evidence type="ECO:0000256" key="5">
    <source>
        <dbReference type="ARBA" id="ARBA00023295"/>
    </source>
</evidence>